<dbReference type="PROSITE" id="PS50835">
    <property type="entry name" value="IG_LIKE"/>
    <property type="match status" value="9"/>
</dbReference>
<feature type="domain" description="Ig-like" evidence="10">
    <location>
        <begin position="338"/>
        <end position="431"/>
    </location>
</feature>
<evidence type="ECO:0000256" key="2">
    <source>
        <dbReference type="ARBA" id="ARBA00022737"/>
    </source>
</evidence>
<reference evidence="13" key="1">
    <citation type="submission" date="2025-08" db="UniProtKB">
        <authorList>
            <consortium name="RefSeq"/>
        </authorList>
    </citation>
    <scope>IDENTIFICATION</scope>
    <source>
        <tissue evidence="13">Gonads</tissue>
    </source>
</reference>
<dbReference type="InterPro" id="IPR013783">
    <property type="entry name" value="Ig-like_fold"/>
</dbReference>
<dbReference type="SMART" id="SM00409">
    <property type="entry name" value="IG"/>
    <property type="match status" value="9"/>
</dbReference>
<dbReference type="CDD" id="cd00096">
    <property type="entry name" value="Ig"/>
    <property type="match status" value="1"/>
</dbReference>
<feature type="domain" description="Ig-like" evidence="10">
    <location>
        <begin position="636"/>
        <end position="730"/>
    </location>
</feature>
<dbReference type="InterPro" id="IPR013098">
    <property type="entry name" value="Ig_I-set"/>
</dbReference>
<feature type="domain" description="Ig-like" evidence="10">
    <location>
        <begin position="535"/>
        <end position="625"/>
    </location>
</feature>
<dbReference type="RefSeq" id="XP_013380214.1">
    <property type="nucleotide sequence ID" value="XM_013524760.2"/>
</dbReference>
<dbReference type="GO" id="GO:0098609">
    <property type="term" value="P:cell-cell adhesion"/>
    <property type="evidence" value="ECO:0007669"/>
    <property type="project" value="TreeGrafter"/>
</dbReference>
<dbReference type="PANTHER" id="PTHR11640">
    <property type="entry name" value="NEPHRIN"/>
    <property type="match status" value="1"/>
</dbReference>
<feature type="compositionally biased region" description="Polar residues" evidence="7">
    <location>
        <begin position="1222"/>
        <end position="1231"/>
    </location>
</feature>
<dbReference type="FunCoup" id="A0A1S3H501">
    <property type="interactions" value="81"/>
</dbReference>
<keyword evidence="9" id="KW-0732">Signal</keyword>
<dbReference type="InterPro" id="IPR013162">
    <property type="entry name" value="CD80_C2-set"/>
</dbReference>
<dbReference type="CDD" id="cd00063">
    <property type="entry name" value="FN3"/>
    <property type="match status" value="1"/>
</dbReference>
<dbReference type="InterPro" id="IPR003006">
    <property type="entry name" value="Ig/MHC_CS"/>
</dbReference>
<dbReference type="SUPFAM" id="SSF48726">
    <property type="entry name" value="Immunoglobulin"/>
    <property type="match status" value="9"/>
</dbReference>
<feature type="domain" description="Fibronectin type-III" evidence="11">
    <location>
        <begin position="929"/>
        <end position="1020"/>
    </location>
</feature>
<keyword evidence="2" id="KW-0677">Repeat</keyword>
<dbReference type="SMART" id="SM00408">
    <property type="entry name" value="IGc2"/>
    <property type="match status" value="8"/>
</dbReference>
<feature type="compositionally biased region" description="Basic and acidic residues" evidence="7">
    <location>
        <begin position="1182"/>
        <end position="1193"/>
    </location>
</feature>
<dbReference type="InterPro" id="IPR051275">
    <property type="entry name" value="Cell_adhesion_signaling"/>
</dbReference>
<keyword evidence="5" id="KW-0325">Glycoprotein</keyword>
<evidence type="ECO:0000256" key="7">
    <source>
        <dbReference type="SAM" id="MobiDB-lite"/>
    </source>
</evidence>
<evidence type="ECO:0000259" key="11">
    <source>
        <dbReference type="PROSITE" id="PS50853"/>
    </source>
</evidence>
<feature type="chain" id="PRO_5010353355" evidence="9">
    <location>
        <begin position="25"/>
        <end position="1315"/>
    </location>
</feature>
<feature type="domain" description="Ig-like" evidence="10">
    <location>
        <begin position="441"/>
        <end position="530"/>
    </location>
</feature>
<feature type="domain" description="Ig-like" evidence="10">
    <location>
        <begin position="828"/>
        <end position="925"/>
    </location>
</feature>
<dbReference type="InterPro" id="IPR003598">
    <property type="entry name" value="Ig_sub2"/>
</dbReference>
<dbReference type="Proteomes" id="UP000085678">
    <property type="component" value="Unplaced"/>
</dbReference>
<dbReference type="OrthoDB" id="10028801at2759"/>
<dbReference type="Pfam" id="PF08205">
    <property type="entry name" value="C2-set_2"/>
    <property type="match status" value="3"/>
</dbReference>
<dbReference type="PANTHER" id="PTHR11640:SF31">
    <property type="entry name" value="IRREGULAR CHIASM C-ROUGHEST PROTEIN-RELATED"/>
    <property type="match status" value="1"/>
</dbReference>
<dbReference type="GO" id="GO:0005911">
    <property type="term" value="C:cell-cell junction"/>
    <property type="evidence" value="ECO:0007669"/>
    <property type="project" value="TreeGrafter"/>
</dbReference>
<evidence type="ECO:0000256" key="4">
    <source>
        <dbReference type="ARBA" id="ARBA00023157"/>
    </source>
</evidence>
<feature type="signal peptide" evidence="9">
    <location>
        <begin position="1"/>
        <end position="24"/>
    </location>
</feature>
<dbReference type="Pfam" id="PF13895">
    <property type="entry name" value="Ig_2"/>
    <property type="match status" value="1"/>
</dbReference>
<dbReference type="PROSITE" id="PS00290">
    <property type="entry name" value="IG_MHC"/>
    <property type="match status" value="1"/>
</dbReference>
<feature type="region of interest" description="Disordered" evidence="7">
    <location>
        <begin position="1222"/>
        <end position="1315"/>
    </location>
</feature>
<dbReference type="Pfam" id="PF07679">
    <property type="entry name" value="I-set"/>
    <property type="match status" value="1"/>
</dbReference>
<evidence type="ECO:0000313" key="13">
    <source>
        <dbReference type="RefSeq" id="XP_013380214.1"/>
    </source>
</evidence>
<keyword evidence="12" id="KW-1185">Reference proteome</keyword>
<evidence type="ECO:0000256" key="3">
    <source>
        <dbReference type="ARBA" id="ARBA00023136"/>
    </source>
</evidence>
<dbReference type="STRING" id="7574.A0A1S3H501"/>
<dbReference type="GeneID" id="106151486"/>
<proteinExistence type="predicted"/>
<dbReference type="InterPro" id="IPR007110">
    <property type="entry name" value="Ig-like_dom"/>
</dbReference>
<name>A0A1S3H501_LINAN</name>
<feature type="transmembrane region" description="Helical" evidence="8">
    <location>
        <begin position="1036"/>
        <end position="1061"/>
    </location>
</feature>
<dbReference type="SMART" id="SM00060">
    <property type="entry name" value="FN3"/>
    <property type="match status" value="1"/>
</dbReference>
<evidence type="ECO:0000259" key="10">
    <source>
        <dbReference type="PROSITE" id="PS50835"/>
    </source>
</evidence>
<feature type="domain" description="Ig-like" evidence="10">
    <location>
        <begin position="29"/>
        <end position="126"/>
    </location>
</feature>
<keyword evidence="4" id="KW-1015">Disulfide bond</keyword>
<keyword evidence="8" id="KW-0812">Transmembrane</keyword>
<dbReference type="GO" id="GO:0005886">
    <property type="term" value="C:plasma membrane"/>
    <property type="evidence" value="ECO:0007669"/>
    <property type="project" value="TreeGrafter"/>
</dbReference>
<evidence type="ECO:0000256" key="1">
    <source>
        <dbReference type="ARBA" id="ARBA00004479"/>
    </source>
</evidence>
<evidence type="ECO:0000256" key="8">
    <source>
        <dbReference type="SAM" id="Phobius"/>
    </source>
</evidence>
<protein>
    <submittedName>
        <fullName evidence="13">Nephrin isoform X2</fullName>
    </submittedName>
</protein>
<dbReference type="Pfam" id="PF13927">
    <property type="entry name" value="Ig_3"/>
    <property type="match status" value="3"/>
</dbReference>
<dbReference type="Pfam" id="PF00041">
    <property type="entry name" value="fn3"/>
    <property type="match status" value="1"/>
</dbReference>
<gene>
    <name evidence="13" type="primary">LOC106151486</name>
</gene>
<feature type="domain" description="Ig-like" evidence="10">
    <location>
        <begin position="734"/>
        <end position="821"/>
    </location>
</feature>
<dbReference type="PROSITE" id="PS50853">
    <property type="entry name" value="FN3"/>
    <property type="match status" value="1"/>
</dbReference>
<accession>A0A1S3H501</accession>
<dbReference type="InterPro" id="IPR036179">
    <property type="entry name" value="Ig-like_dom_sf"/>
</dbReference>
<feature type="region of interest" description="Disordered" evidence="7">
    <location>
        <begin position="1154"/>
        <end position="1202"/>
    </location>
</feature>
<comment type="subcellular location">
    <subcellularLocation>
        <location evidence="1">Membrane</location>
        <topology evidence="1">Single-pass type I membrane protein</topology>
    </subcellularLocation>
</comment>
<keyword evidence="6" id="KW-0393">Immunoglobulin domain</keyword>
<dbReference type="OMA" id="IEGYSPG"/>
<organism evidence="12 13">
    <name type="scientific">Lingula anatina</name>
    <name type="common">Brachiopod</name>
    <name type="synonym">Lingula unguis</name>
    <dbReference type="NCBI Taxonomy" id="7574"/>
    <lineage>
        <taxon>Eukaryota</taxon>
        <taxon>Metazoa</taxon>
        <taxon>Spiralia</taxon>
        <taxon>Lophotrochozoa</taxon>
        <taxon>Brachiopoda</taxon>
        <taxon>Linguliformea</taxon>
        <taxon>Lingulata</taxon>
        <taxon>Lingulida</taxon>
        <taxon>Linguloidea</taxon>
        <taxon>Lingulidae</taxon>
        <taxon>Lingula</taxon>
    </lineage>
</organism>
<dbReference type="Gene3D" id="2.60.40.10">
    <property type="entry name" value="Immunoglobulins"/>
    <property type="match status" value="10"/>
</dbReference>
<dbReference type="InterPro" id="IPR036116">
    <property type="entry name" value="FN3_sf"/>
</dbReference>
<keyword evidence="8" id="KW-1133">Transmembrane helix</keyword>
<dbReference type="InParanoid" id="A0A1S3H501"/>
<evidence type="ECO:0000256" key="9">
    <source>
        <dbReference type="SAM" id="SignalP"/>
    </source>
</evidence>
<evidence type="ECO:0000256" key="5">
    <source>
        <dbReference type="ARBA" id="ARBA00023180"/>
    </source>
</evidence>
<feature type="domain" description="Ig-like" evidence="10">
    <location>
        <begin position="244"/>
        <end position="328"/>
    </location>
</feature>
<dbReference type="SUPFAM" id="SSF49265">
    <property type="entry name" value="Fibronectin type III"/>
    <property type="match status" value="1"/>
</dbReference>
<sequence>MKGTVYTPFLLAFCCACTVLLAGAQNVIQSFRVMPNDTSVIAGETAVLKCEVDSMQGMLQWAKDGFALGFDRSIIGYPRYSMVGSVTLGQHNLMITNTDLSDDADFECQVTPSQNNPHLKAKAHLYVMVPPDQPEIEGHTNGSTVEVLLTDITVNLTCNAMNGKPAPGLIWKRNGRDVTETVQYSTYSSDPSSKRVNAKSIITLNPVKEDNGALYSCQATHPALRNKVLETVIKLSVLYEPGHPVITGYRTNQIIRTGDTVTLSCKSEGGNPLARVVWYKNNIQIDYSFTTGDNMAVNDLVVNADASDNNAEYKCEVSNVVTQAPKVAAVLMKVYFAPAKAEILGAANARAGETIMLSCVSSNSNPAAKITWIAKGQQLSGATERVIEAPEGGYKTYSNLTVPLTDSENDVIYECQATNEALGQMARADVTLRVLYPPNNPVISGYTAGTPIRAKSVQTLSCSASGGNPRATITWWKGDEELPSSDKSVGKIAIGEIQFIAQASDNLAEYRCNATNEATITPLLDTARLTVHFPPEGVTVTQDPPVARAGQRLTLKCSSSSSNPASVVSWKKDNRPIGASSHYVQDAAYGGKSTISEVVLTPSEEDNGENYECEARNEELKQSVHNAIQLNVLFKPRFQGIGSKISIVEGQSTVINFTAQANPGVTQYTWYKESEKLILGTKTKRDLALPHFIVDGGVLNITNVTRADMGNYSCQAQNSEGVGTINFTLDVQYPASISSVVSPVYVDKGDRAFLECQADANPTVPDMIKWTRVDYDMTHTAQVYDAGISRLTVYNVSKTDSGAFVCTAKNGIGIEATKIVELIVKYPPEIEKLEVKSAAELGARGKVVCKAEGAPPVSFTWFKGSEPINVSLARYSVEHQKLDFIHYVTYLYIHNVTEKDYGRYKCVARNDLGSDSFLVRFDKTSKPDPPSKIQMVNSTHDSVTIQWVPGFDGGLPLTYNVRYKVDSKDIRGHLYADTDKTVYTVTGLKLNTAYEFTVRAINREGSSDYSPGIIVKTSSTMPTGPSALGTADEVPLIIILSVCIVGVVLLACNVLLIIFFVRRRRRKMEKDGSESASQANTIEMYAPSDRPLYQNFQKDNYSQGSLDKSMEDFATDSYRSFDDDDDIKRVFIPPQPPVYSGRSLDRDARYAPLRQTHSPAMDKQRNYTLPAGHSGHGGQHMYLDDYPRTDEVPYHGGSLPRLRPQEDEYAHQLRKNQMQKGLNSIGEQGQGRNREGLPTPNGKAPPPPPTRSSSHGRAHIPPLNHPPLPARNYDLNEMPRYTPPPGNTDLRPPSRRSQKPEPAEPLPVEMRGHLV</sequence>
<keyword evidence="3 8" id="KW-0472">Membrane</keyword>
<dbReference type="GO" id="GO:0050839">
    <property type="term" value="F:cell adhesion molecule binding"/>
    <property type="evidence" value="ECO:0007669"/>
    <property type="project" value="TreeGrafter"/>
</dbReference>
<feature type="domain" description="Ig-like" evidence="10">
    <location>
        <begin position="134"/>
        <end position="236"/>
    </location>
</feature>
<evidence type="ECO:0000313" key="12">
    <source>
        <dbReference type="Proteomes" id="UP000085678"/>
    </source>
</evidence>
<dbReference type="InterPro" id="IPR003599">
    <property type="entry name" value="Ig_sub"/>
</dbReference>
<dbReference type="InterPro" id="IPR003961">
    <property type="entry name" value="FN3_dom"/>
</dbReference>
<evidence type="ECO:0000256" key="6">
    <source>
        <dbReference type="ARBA" id="ARBA00023319"/>
    </source>
</evidence>